<protein>
    <recommendedName>
        <fullName evidence="3">Transcription factor domain-containing protein</fullName>
    </recommendedName>
</protein>
<comment type="caution">
    <text evidence="1">The sequence shown here is derived from an EMBL/GenBank/DDBJ whole genome shotgun (WGS) entry which is preliminary data.</text>
</comment>
<dbReference type="STRING" id="252740.A0A423VMV1"/>
<organism evidence="1 2">
    <name type="scientific">Cytospora chrysosperma</name>
    <name type="common">Cytospora canker fungus</name>
    <name type="synonym">Sphaeria chrysosperma</name>
    <dbReference type="NCBI Taxonomy" id="252740"/>
    <lineage>
        <taxon>Eukaryota</taxon>
        <taxon>Fungi</taxon>
        <taxon>Dikarya</taxon>
        <taxon>Ascomycota</taxon>
        <taxon>Pezizomycotina</taxon>
        <taxon>Sordariomycetes</taxon>
        <taxon>Sordariomycetidae</taxon>
        <taxon>Diaporthales</taxon>
        <taxon>Cytosporaceae</taxon>
        <taxon>Cytospora</taxon>
    </lineage>
</organism>
<sequence length="369" mass="41087">MDLTRESKACCACARAKRKCGKQIPTLDVSIPSSIASLDPKSSAPPLPWYLAPDSWNFDHLDASNHGPPCCSDVLNSFIKKFQEWLVTWNRTPENKAIIAALVEERMKQLRNDQPTPISGAEDNSSFLALTPFEHLARVHALLVYQAIGLYDGDIRLRHVAETQVPTLNSWLRQLIKSAQSAAREGPEKFIHSLLFPSSQTQRGPILSHSTTRPSPDVGVMTNISAGSILSPEDIAWYAWLFAETIRRTWLAACTIQTVYLTLQVGWAPCPGGVPITARDGLFSADSAYAWASKCGGTEKHEQAETDFVRRGQSSWIFEQRSPEDVDEFARLSLEITFGLERVERWRIMKGAKGADMLLMMSDRITVAL</sequence>
<dbReference type="OrthoDB" id="5355161at2759"/>
<evidence type="ECO:0000313" key="2">
    <source>
        <dbReference type="Proteomes" id="UP000284375"/>
    </source>
</evidence>
<evidence type="ECO:0008006" key="3">
    <source>
        <dbReference type="Google" id="ProtNLM"/>
    </source>
</evidence>
<dbReference type="EMBL" id="LJZO01000038">
    <property type="protein sequence ID" value="ROV92320.1"/>
    <property type="molecule type" value="Genomic_DNA"/>
</dbReference>
<dbReference type="AlphaFoldDB" id="A0A423VMV1"/>
<dbReference type="Proteomes" id="UP000284375">
    <property type="component" value="Unassembled WGS sequence"/>
</dbReference>
<name>A0A423VMV1_CYTCH</name>
<accession>A0A423VMV1</accession>
<evidence type="ECO:0000313" key="1">
    <source>
        <dbReference type="EMBL" id="ROV92320.1"/>
    </source>
</evidence>
<keyword evidence="2" id="KW-1185">Reference proteome</keyword>
<reference evidence="1 2" key="1">
    <citation type="submission" date="2015-09" db="EMBL/GenBank/DDBJ databases">
        <title>Host preference determinants of Valsa canker pathogens revealed by comparative genomics.</title>
        <authorList>
            <person name="Yin Z."/>
            <person name="Huang L."/>
        </authorList>
    </citation>
    <scope>NUCLEOTIDE SEQUENCE [LARGE SCALE GENOMIC DNA]</scope>
    <source>
        <strain evidence="1 2">YSFL</strain>
    </source>
</reference>
<proteinExistence type="predicted"/>
<gene>
    <name evidence="1" type="ORF">VSDG_07260</name>
</gene>